<name>A0A7C8TR10_ORBOL</name>
<reference evidence="1 2" key="1">
    <citation type="submission" date="2019-06" db="EMBL/GenBank/DDBJ databases">
        <authorList>
            <person name="Palmer J.M."/>
        </authorList>
    </citation>
    <scope>NUCLEOTIDE SEQUENCE [LARGE SCALE GENOMIC DNA]</scope>
    <source>
        <strain evidence="1 2">TWF788</strain>
    </source>
</reference>
<dbReference type="AlphaFoldDB" id="A0A7C8TR10"/>
<dbReference type="Proteomes" id="UP000479691">
    <property type="component" value="Unassembled WGS sequence"/>
</dbReference>
<comment type="caution">
    <text evidence="1">The sequence shown here is derived from an EMBL/GenBank/DDBJ whole genome shotgun (WGS) entry which is preliminary data.</text>
</comment>
<evidence type="ECO:0000313" key="2">
    <source>
        <dbReference type="Proteomes" id="UP000479691"/>
    </source>
</evidence>
<proteinExistence type="predicted"/>
<sequence length="146" mass="16063">MLGFSEPKLAPQNTILRVKLPGIRNPELVTLKLDPESSISTISYYSIYKMKATTIIVSILSATAMVSSAPVANPQFQVSPDNQFHSNIGSGIQQWGQDMVNQYVPQPIANSLNNLQGVPGFGPHPVAQFFDWGLNKIGLRRLARRD</sequence>
<evidence type="ECO:0000313" key="1">
    <source>
        <dbReference type="EMBL" id="KAF3177491.1"/>
    </source>
</evidence>
<accession>A0A7C8TR10</accession>
<organism evidence="1 2">
    <name type="scientific">Orbilia oligospora</name>
    <name type="common">Nematode-trapping fungus</name>
    <name type="synonym">Arthrobotrys oligospora</name>
    <dbReference type="NCBI Taxonomy" id="2813651"/>
    <lineage>
        <taxon>Eukaryota</taxon>
        <taxon>Fungi</taxon>
        <taxon>Dikarya</taxon>
        <taxon>Ascomycota</taxon>
        <taxon>Pezizomycotina</taxon>
        <taxon>Orbiliomycetes</taxon>
        <taxon>Orbiliales</taxon>
        <taxon>Orbiliaceae</taxon>
        <taxon>Orbilia</taxon>
    </lineage>
</organism>
<gene>
    <name evidence="1" type="ORF">TWF788_007694</name>
</gene>
<dbReference type="EMBL" id="JAABOE010000044">
    <property type="protein sequence ID" value="KAF3177491.1"/>
    <property type="molecule type" value="Genomic_DNA"/>
</dbReference>
<protein>
    <submittedName>
        <fullName evidence="1">Uncharacterized protein</fullName>
    </submittedName>
</protein>